<accession>A0AAN9CPN9</accession>
<name>A0AAN9CPN9_9TELE</name>
<proteinExistence type="predicted"/>
<gene>
    <name evidence="2" type="ORF">R3I93_013298</name>
</gene>
<feature type="region of interest" description="Disordered" evidence="1">
    <location>
        <begin position="1"/>
        <end position="28"/>
    </location>
</feature>
<evidence type="ECO:0000313" key="2">
    <source>
        <dbReference type="EMBL" id="KAK7145523.1"/>
    </source>
</evidence>
<keyword evidence="3" id="KW-1185">Reference proteome</keyword>
<evidence type="ECO:0000313" key="3">
    <source>
        <dbReference type="Proteomes" id="UP001364617"/>
    </source>
</evidence>
<protein>
    <submittedName>
        <fullName evidence="2">Uncharacterized protein</fullName>
    </submittedName>
</protein>
<sequence>MGTKTQAEVERAPAARVLRRRPWQQPLQ</sequence>
<organism evidence="2 3">
    <name type="scientific">Phoxinus phoxinus</name>
    <name type="common">Eurasian minnow</name>
    <dbReference type="NCBI Taxonomy" id="58324"/>
    <lineage>
        <taxon>Eukaryota</taxon>
        <taxon>Metazoa</taxon>
        <taxon>Chordata</taxon>
        <taxon>Craniata</taxon>
        <taxon>Vertebrata</taxon>
        <taxon>Euteleostomi</taxon>
        <taxon>Actinopterygii</taxon>
        <taxon>Neopterygii</taxon>
        <taxon>Teleostei</taxon>
        <taxon>Ostariophysi</taxon>
        <taxon>Cypriniformes</taxon>
        <taxon>Leuciscidae</taxon>
        <taxon>Phoxininae</taxon>
        <taxon>Phoxinus</taxon>
    </lineage>
</organism>
<comment type="caution">
    <text evidence="2">The sequence shown here is derived from an EMBL/GenBank/DDBJ whole genome shotgun (WGS) entry which is preliminary data.</text>
</comment>
<dbReference type="Proteomes" id="UP001364617">
    <property type="component" value="Unassembled WGS sequence"/>
</dbReference>
<evidence type="ECO:0000256" key="1">
    <source>
        <dbReference type="SAM" id="MobiDB-lite"/>
    </source>
</evidence>
<reference evidence="2 3" key="1">
    <citation type="submission" date="2024-02" db="EMBL/GenBank/DDBJ databases">
        <title>Chromosome-level genome assembly of the Eurasian Minnow (Phoxinus phoxinus).</title>
        <authorList>
            <person name="Oriowo T.O."/>
            <person name="Martin S."/>
            <person name="Stange M."/>
            <person name="Chrysostomakis Y."/>
            <person name="Brown T."/>
            <person name="Winkler S."/>
            <person name="Kukowka S."/>
            <person name="Myers E.W."/>
            <person name="Bohne A."/>
        </authorList>
    </citation>
    <scope>NUCLEOTIDE SEQUENCE [LARGE SCALE GENOMIC DNA]</scope>
    <source>
        <strain evidence="2">ZFMK-TIS-60720</strain>
        <tissue evidence="2">Whole Organism</tissue>
    </source>
</reference>
<dbReference type="AlphaFoldDB" id="A0AAN9CPN9"/>
<dbReference type="EMBL" id="JAYKXH010000014">
    <property type="protein sequence ID" value="KAK7145523.1"/>
    <property type="molecule type" value="Genomic_DNA"/>
</dbReference>